<keyword evidence="5" id="KW-0862">Zinc</keyword>
<dbReference type="EMBL" id="CADCTX010000324">
    <property type="protein sequence ID" value="CAA9313074.1"/>
    <property type="molecule type" value="Genomic_DNA"/>
</dbReference>
<dbReference type="SUPFAM" id="SSF53187">
    <property type="entry name" value="Zn-dependent exopeptidases"/>
    <property type="match status" value="1"/>
</dbReference>
<evidence type="ECO:0000256" key="1">
    <source>
        <dbReference type="ARBA" id="ARBA00006247"/>
    </source>
</evidence>
<dbReference type="Gene3D" id="3.30.70.360">
    <property type="match status" value="1"/>
</dbReference>
<gene>
    <name evidence="7" type="ORF">AVDCRST_MAG40-1094</name>
</gene>
<dbReference type="PROSITE" id="PS00758">
    <property type="entry name" value="ARGE_DAPE_CPG2_1"/>
    <property type="match status" value="1"/>
</dbReference>
<dbReference type="Gene3D" id="1.10.150.900">
    <property type="match status" value="1"/>
</dbReference>
<evidence type="ECO:0000256" key="4">
    <source>
        <dbReference type="ARBA" id="ARBA00022801"/>
    </source>
</evidence>
<keyword evidence="4" id="KW-0378">Hydrolase</keyword>
<feature type="non-terminal residue" evidence="7">
    <location>
        <position position="1"/>
    </location>
</feature>
<keyword evidence="3" id="KW-0479">Metal-binding</keyword>
<dbReference type="Pfam" id="PF07687">
    <property type="entry name" value="M20_dimer"/>
    <property type="match status" value="1"/>
</dbReference>
<dbReference type="SUPFAM" id="SSF55031">
    <property type="entry name" value="Bacterial exopeptidase dimerisation domain"/>
    <property type="match status" value="1"/>
</dbReference>
<dbReference type="NCBIfam" id="NF006596">
    <property type="entry name" value="PRK09133.1"/>
    <property type="match status" value="1"/>
</dbReference>
<dbReference type="Pfam" id="PF01546">
    <property type="entry name" value="Peptidase_M20"/>
    <property type="match status" value="1"/>
</dbReference>
<dbReference type="GO" id="GO:0004180">
    <property type="term" value="F:carboxypeptidase activity"/>
    <property type="evidence" value="ECO:0007669"/>
    <property type="project" value="TreeGrafter"/>
</dbReference>
<dbReference type="InterPro" id="IPR047177">
    <property type="entry name" value="Pept_M20A"/>
</dbReference>
<name>A0A6J4KST7_9BACT</name>
<sequence length="435" mass="46111">VEINTVDSVGSTTRAAEAVARRFRAAGFPAADVQLLVPEGAPSKGNLVVRYRGRGGPGAPKPILLLAHLDVVAALRSDWPRDPFTLVEENGYFYGRGTADDKAMAAIFVANLLRYKQEGFTPSRDLILALTADEEGGASNGVEWLLANHRPLIDAAYTINEGGGGTIANERPLFHSVQAAEKVPVNFTLTALNPGGHSSVPRPDNAIYQLVDGLARIGRHRFPVALNPVSRAFFTETAKVERPEMAAAMRRVAANPADSAAAAVVSRDPRYASMLRTSCVATRLAGGHANNALPQTATANVNCRIVPTSTLEEVRAALARVVGDTGVKITLTVPSRERFGATPAPLDPTLLAATTALTRKMWGNIPVVPTMSTGATDGRFLRAAGIPTYGVSGIFSAPGETNAHGRDEKLRVKSFYEGQAFLYELVRQVAGAPAT</sequence>
<dbReference type="GO" id="GO:0051603">
    <property type="term" value="P:proteolysis involved in protein catabolic process"/>
    <property type="evidence" value="ECO:0007669"/>
    <property type="project" value="TreeGrafter"/>
</dbReference>
<dbReference type="Gene3D" id="3.40.630.10">
    <property type="entry name" value="Zn peptidases"/>
    <property type="match status" value="1"/>
</dbReference>
<reference evidence="7" key="1">
    <citation type="submission" date="2020-02" db="EMBL/GenBank/DDBJ databases">
        <authorList>
            <person name="Meier V. D."/>
        </authorList>
    </citation>
    <scope>NUCLEOTIDE SEQUENCE</scope>
    <source>
        <strain evidence="7">AVDCRST_MAG40</strain>
    </source>
</reference>
<evidence type="ECO:0000259" key="6">
    <source>
        <dbReference type="Pfam" id="PF07687"/>
    </source>
</evidence>
<dbReference type="InterPro" id="IPR001261">
    <property type="entry name" value="ArgE/DapE_CS"/>
</dbReference>
<feature type="domain" description="Peptidase M20 dimerisation" evidence="6">
    <location>
        <begin position="185"/>
        <end position="327"/>
    </location>
</feature>
<dbReference type="PANTHER" id="PTHR45962:SF1">
    <property type="entry name" value="N-FATTY-ACYL-AMINO ACID SYNTHASE_HYDROLASE PM20D1"/>
    <property type="match status" value="1"/>
</dbReference>
<dbReference type="InterPro" id="IPR002933">
    <property type="entry name" value="Peptidase_M20"/>
</dbReference>
<dbReference type="InterPro" id="IPR011650">
    <property type="entry name" value="Peptidase_M20_dimer"/>
</dbReference>
<evidence type="ECO:0000313" key="7">
    <source>
        <dbReference type="EMBL" id="CAA9313074.1"/>
    </source>
</evidence>
<evidence type="ECO:0000256" key="3">
    <source>
        <dbReference type="ARBA" id="ARBA00022723"/>
    </source>
</evidence>
<dbReference type="AlphaFoldDB" id="A0A6J4KST7"/>
<accession>A0A6J4KST7</accession>
<evidence type="ECO:0000256" key="5">
    <source>
        <dbReference type="ARBA" id="ARBA00022833"/>
    </source>
</evidence>
<dbReference type="PANTHER" id="PTHR45962">
    <property type="entry name" value="N-FATTY-ACYL-AMINO ACID SYNTHASE/HYDROLASE PM20D1"/>
    <property type="match status" value="1"/>
</dbReference>
<proteinExistence type="inferred from homology"/>
<organism evidence="7">
    <name type="scientific">uncultured Gemmatimonadaceae bacterium</name>
    <dbReference type="NCBI Taxonomy" id="246130"/>
    <lineage>
        <taxon>Bacteria</taxon>
        <taxon>Pseudomonadati</taxon>
        <taxon>Gemmatimonadota</taxon>
        <taxon>Gemmatimonadia</taxon>
        <taxon>Gemmatimonadales</taxon>
        <taxon>Gemmatimonadaceae</taxon>
        <taxon>environmental samples</taxon>
    </lineage>
</organism>
<comment type="similarity">
    <text evidence="1">Belongs to the peptidase M20A family.</text>
</comment>
<protein>
    <recommendedName>
        <fullName evidence="6">Peptidase M20 dimerisation domain-containing protein</fullName>
    </recommendedName>
</protein>
<evidence type="ECO:0000256" key="2">
    <source>
        <dbReference type="ARBA" id="ARBA00022670"/>
    </source>
</evidence>
<dbReference type="GO" id="GO:0046872">
    <property type="term" value="F:metal ion binding"/>
    <property type="evidence" value="ECO:0007669"/>
    <property type="project" value="UniProtKB-KW"/>
</dbReference>
<dbReference type="PROSITE" id="PS00759">
    <property type="entry name" value="ARGE_DAPE_CPG2_2"/>
    <property type="match status" value="1"/>
</dbReference>
<dbReference type="InterPro" id="IPR036264">
    <property type="entry name" value="Bact_exopeptidase_dim_dom"/>
</dbReference>
<keyword evidence="2" id="KW-0645">Protease</keyword>